<comment type="caution">
    <text evidence="4">The sequence shown here is derived from an EMBL/GenBank/DDBJ whole genome shotgun (WGS) entry which is preliminary data.</text>
</comment>
<dbReference type="PANTHER" id="PTHR30476">
    <property type="entry name" value="UPF0234 PROTEIN YAJQ"/>
    <property type="match status" value="1"/>
</dbReference>
<organism evidence="4 5">
    <name type="scientific">Candidatus Microsaccharimonas sossegonensis</name>
    <dbReference type="NCBI Taxonomy" id="2506948"/>
    <lineage>
        <taxon>Bacteria</taxon>
        <taxon>Candidatus Saccharimonadota</taxon>
        <taxon>Candidatus Saccharimonadia</taxon>
        <taxon>Candidatus Saccharimonadales</taxon>
        <taxon>Candidatus Saccharimonadaceae</taxon>
        <taxon>Candidatus Microsaccharimonas</taxon>
    </lineage>
</organism>
<evidence type="ECO:0000313" key="4">
    <source>
        <dbReference type="EMBL" id="RWZ78765.1"/>
    </source>
</evidence>
<dbReference type="GO" id="GO:0005829">
    <property type="term" value="C:cytosol"/>
    <property type="evidence" value="ECO:0007669"/>
    <property type="project" value="TreeGrafter"/>
</dbReference>
<keyword evidence="1 3" id="KW-0547">Nucleotide-binding</keyword>
<dbReference type="InterPro" id="IPR035570">
    <property type="entry name" value="UPF0234_N"/>
</dbReference>
<dbReference type="AlphaFoldDB" id="A0A4Q0AHU8"/>
<dbReference type="Gene3D" id="3.30.70.860">
    <property type="match status" value="1"/>
</dbReference>
<gene>
    <name evidence="4" type="ORF">EOT05_03385</name>
</gene>
<protein>
    <recommendedName>
        <fullName evidence="3">Nucleotide-binding protein EOT05_03385</fullName>
    </recommendedName>
</protein>
<evidence type="ECO:0000256" key="2">
    <source>
        <dbReference type="ARBA" id="ARBA00093450"/>
    </source>
</evidence>
<comment type="function">
    <text evidence="3">Nucleotide-binding protein.</text>
</comment>
<name>A0A4Q0AHU8_9BACT</name>
<dbReference type="EMBL" id="SCKX01000001">
    <property type="protein sequence ID" value="RWZ78765.1"/>
    <property type="molecule type" value="Genomic_DNA"/>
</dbReference>
<reference evidence="4" key="1">
    <citation type="submission" date="2019-01" db="EMBL/GenBank/DDBJ databases">
        <title>Genomic signatures and co-occurrence patterns of the ultra-small Saccharimodia (Patescibacteria phylum) suggest a symbiotic lifestyle.</title>
        <authorList>
            <person name="Lemos L."/>
            <person name="Medeiros J."/>
            <person name="Andreote F."/>
            <person name="Fernandes G."/>
            <person name="Varani A."/>
            <person name="Oliveira G."/>
            <person name="Pylro V."/>
        </authorList>
    </citation>
    <scope>NUCLEOTIDE SEQUENCE [LARGE SCALE GENOMIC DNA]</scope>
    <source>
        <strain evidence="4">AMD02</strain>
    </source>
</reference>
<dbReference type="Proteomes" id="UP000289257">
    <property type="component" value="Unassembled WGS sequence"/>
</dbReference>
<accession>A0A4Q0AHU8</accession>
<sequence length="164" mass="18518">MPTFSFDIVSTYDKAEMNNVFVQTEKEINNRFDFKGTPAAIEWIGDKVGFKITAAGDWQIETILDIVRKKLAARNQSSKSLDLTKEIVTANLKTTKEILFIAGLTQDNAKQITALIREKAPKTKGLIQGDIVRVSSASKDELQHVMHLVQTHNFDFPVAFENYR</sequence>
<dbReference type="Gene3D" id="3.30.70.990">
    <property type="entry name" value="YajQ-like, domain 2"/>
    <property type="match status" value="1"/>
</dbReference>
<proteinExistence type="inferred from homology"/>
<dbReference type="InterPro" id="IPR036183">
    <property type="entry name" value="YajQ-like_sf"/>
</dbReference>
<dbReference type="NCBIfam" id="NF003819">
    <property type="entry name" value="PRK05412.1"/>
    <property type="match status" value="1"/>
</dbReference>
<evidence type="ECO:0000313" key="5">
    <source>
        <dbReference type="Proteomes" id="UP000289257"/>
    </source>
</evidence>
<dbReference type="SUPFAM" id="SSF89963">
    <property type="entry name" value="YajQ-like"/>
    <property type="match status" value="2"/>
</dbReference>
<dbReference type="HAMAP" id="MF_00632">
    <property type="entry name" value="UPF0234"/>
    <property type="match status" value="1"/>
</dbReference>
<dbReference type="InterPro" id="IPR035571">
    <property type="entry name" value="UPF0234-like_C"/>
</dbReference>
<dbReference type="Pfam" id="PF04461">
    <property type="entry name" value="YajQ"/>
    <property type="match status" value="1"/>
</dbReference>
<keyword evidence="5" id="KW-1185">Reference proteome</keyword>
<comment type="similarity">
    <text evidence="2 3">Belongs to the YajQ family.</text>
</comment>
<evidence type="ECO:0000256" key="3">
    <source>
        <dbReference type="HAMAP-Rule" id="MF_00632"/>
    </source>
</evidence>
<dbReference type="InterPro" id="IPR007551">
    <property type="entry name" value="YajQ/Smlt4090-like"/>
</dbReference>
<evidence type="ECO:0000256" key="1">
    <source>
        <dbReference type="ARBA" id="ARBA00022741"/>
    </source>
</evidence>
<dbReference type="GO" id="GO:0000166">
    <property type="term" value="F:nucleotide binding"/>
    <property type="evidence" value="ECO:0007669"/>
    <property type="project" value="UniProtKB-UniRule"/>
</dbReference>
<dbReference type="PANTHER" id="PTHR30476:SF0">
    <property type="entry name" value="UPF0234 PROTEIN YAJQ"/>
    <property type="match status" value="1"/>
</dbReference>